<evidence type="ECO:0000313" key="1">
    <source>
        <dbReference type="EMBL" id="AUB42406.1"/>
    </source>
</evidence>
<proteinExistence type="predicted"/>
<reference evidence="1 2" key="1">
    <citation type="submission" date="2017-11" db="EMBL/GenBank/DDBJ databases">
        <title>Complete genome of a free-living desiccation-tolerant cyanobacterium and its photosynthetic adaptation to extreme terrestrial habitat.</title>
        <authorList>
            <person name="Shang J."/>
        </authorList>
    </citation>
    <scope>NUCLEOTIDE SEQUENCE [LARGE SCALE GENOMIC DNA]</scope>
    <source>
        <strain evidence="1 2">CCNUN1</strain>
    </source>
</reference>
<dbReference type="Proteomes" id="UP000232003">
    <property type="component" value="Chromosome"/>
</dbReference>
<organism evidence="1 2">
    <name type="scientific">Nostoc flagelliforme CCNUN1</name>
    <dbReference type="NCBI Taxonomy" id="2038116"/>
    <lineage>
        <taxon>Bacteria</taxon>
        <taxon>Bacillati</taxon>
        <taxon>Cyanobacteriota</taxon>
        <taxon>Cyanophyceae</taxon>
        <taxon>Nostocales</taxon>
        <taxon>Nostocaceae</taxon>
        <taxon>Nostoc</taxon>
    </lineage>
</organism>
<sequence>MYNLFLHDALRTLREAKGERNDKLCFYTFGMLLSYLFY</sequence>
<dbReference type="EMBL" id="CP024785">
    <property type="protein sequence ID" value="AUB42406.1"/>
    <property type="molecule type" value="Genomic_DNA"/>
</dbReference>
<evidence type="ECO:0000313" key="2">
    <source>
        <dbReference type="Proteomes" id="UP000232003"/>
    </source>
</evidence>
<accession>A0A2K8T3V8</accession>
<keyword evidence="2" id="KW-1185">Reference proteome</keyword>
<dbReference type="AlphaFoldDB" id="A0A2K8T3V8"/>
<name>A0A2K8T3V8_9NOSO</name>
<gene>
    <name evidence="1" type="ORF">COO91_08534</name>
</gene>
<protein>
    <submittedName>
        <fullName evidence="1">Uncharacterized protein</fullName>
    </submittedName>
</protein>
<dbReference type="KEGG" id="nfl:COO91_08534"/>